<keyword evidence="3" id="KW-1185">Reference proteome</keyword>
<protein>
    <submittedName>
        <fullName evidence="2">Uncharacterized protein</fullName>
    </submittedName>
</protein>
<dbReference type="OrthoDB" id="3066548at2759"/>
<gene>
    <name evidence="2" type="ORF">K435DRAFT_870596</name>
</gene>
<organism evidence="2 3">
    <name type="scientific">Dendrothele bispora (strain CBS 962.96)</name>
    <dbReference type="NCBI Taxonomy" id="1314807"/>
    <lineage>
        <taxon>Eukaryota</taxon>
        <taxon>Fungi</taxon>
        <taxon>Dikarya</taxon>
        <taxon>Basidiomycota</taxon>
        <taxon>Agaricomycotina</taxon>
        <taxon>Agaricomycetes</taxon>
        <taxon>Agaricomycetidae</taxon>
        <taxon>Agaricales</taxon>
        <taxon>Agaricales incertae sedis</taxon>
        <taxon>Dendrothele</taxon>
    </lineage>
</organism>
<sequence length="158" mass="17832">MLNNITELEPDDHVTRDHILKTINPHLVSSIPQTRTPTAPNSDTTPDPDLTEAKSKLMNVVQDLKDRKRIHGKALSLEELVNLLEEKEIGEDECRLGENAEEKIVERIRYEEAVRKGEIIEVEDEDEDEDSAPPDVSLGDCHELAGPPPRHHTRSHIA</sequence>
<dbReference type="Proteomes" id="UP000297245">
    <property type="component" value="Unassembled WGS sequence"/>
</dbReference>
<dbReference type="AlphaFoldDB" id="A0A4S8L662"/>
<accession>A0A4S8L662</accession>
<evidence type="ECO:0000313" key="3">
    <source>
        <dbReference type="Proteomes" id="UP000297245"/>
    </source>
</evidence>
<evidence type="ECO:0000256" key="1">
    <source>
        <dbReference type="SAM" id="MobiDB-lite"/>
    </source>
</evidence>
<proteinExistence type="predicted"/>
<reference evidence="2 3" key="1">
    <citation type="journal article" date="2019" name="Nat. Ecol. Evol.">
        <title>Megaphylogeny resolves global patterns of mushroom evolution.</title>
        <authorList>
            <person name="Varga T."/>
            <person name="Krizsan K."/>
            <person name="Foldi C."/>
            <person name="Dima B."/>
            <person name="Sanchez-Garcia M."/>
            <person name="Sanchez-Ramirez S."/>
            <person name="Szollosi G.J."/>
            <person name="Szarkandi J.G."/>
            <person name="Papp V."/>
            <person name="Albert L."/>
            <person name="Andreopoulos W."/>
            <person name="Angelini C."/>
            <person name="Antonin V."/>
            <person name="Barry K.W."/>
            <person name="Bougher N.L."/>
            <person name="Buchanan P."/>
            <person name="Buyck B."/>
            <person name="Bense V."/>
            <person name="Catcheside P."/>
            <person name="Chovatia M."/>
            <person name="Cooper J."/>
            <person name="Damon W."/>
            <person name="Desjardin D."/>
            <person name="Finy P."/>
            <person name="Geml J."/>
            <person name="Haridas S."/>
            <person name="Hughes K."/>
            <person name="Justo A."/>
            <person name="Karasinski D."/>
            <person name="Kautmanova I."/>
            <person name="Kiss B."/>
            <person name="Kocsube S."/>
            <person name="Kotiranta H."/>
            <person name="LaButti K.M."/>
            <person name="Lechner B.E."/>
            <person name="Liimatainen K."/>
            <person name="Lipzen A."/>
            <person name="Lukacs Z."/>
            <person name="Mihaltcheva S."/>
            <person name="Morgado L.N."/>
            <person name="Niskanen T."/>
            <person name="Noordeloos M.E."/>
            <person name="Ohm R.A."/>
            <person name="Ortiz-Santana B."/>
            <person name="Ovrebo C."/>
            <person name="Racz N."/>
            <person name="Riley R."/>
            <person name="Savchenko A."/>
            <person name="Shiryaev A."/>
            <person name="Soop K."/>
            <person name="Spirin V."/>
            <person name="Szebenyi C."/>
            <person name="Tomsovsky M."/>
            <person name="Tulloss R.E."/>
            <person name="Uehling J."/>
            <person name="Grigoriev I.V."/>
            <person name="Vagvolgyi C."/>
            <person name="Papp T."/>
            <person name="Martin F.M."/>
            <person name="Miettinen O."/>
            <person name="Hibbett D.S."/>
            <person name="Nagy L.G."/>
        </authorList>
    </citation>
    <scope>NUCLEOTIDE SEQUENCE [LARGE SCALE GENOMIC DNA]</scope>
    <source>
        <strain evidence="2 3">CBS 962.96</strain>
    </source>
</reference>
<feature type="compositionally biased region" description="Basic residues" evidence="1">
    <location>
        <begin position="149"/>
        <end position="158"/>
    </location>
</feature>
<feature type="region of interest" description="Disordered" evidence="1">
    <location>
        <begin position="119"/>
        <end position="158"/>
    </location>
</feature>
<name>A0A4S8L662_DENBC</name>
<feature type="compositionally biased region" description="Polar residues" evidence="1">
    <location>
        <begin position="30"/>
        <end position="45"/>
    </location>
</feature>
<dbReference type="EMBL" id="ML179621">
    <property type="protein sequence ID" value="THU84107.1"/>
    <property type="molecule type" value="Genomic_DNA"/>
</dbReference>
<feature type="region of interest" description="Disordered" evidence="1">
    <location>
        <begin position="29"/>
        <end position="51"/>
    </location>
</feature>
<feature type="compositionally biased region" description="Acidic residues" evidence="1">
    <location>
        <begin position="120"/>
        <end position="132"/>
    </location>
</feature>
<evidence type="ECO:0000313" key="2">
    <source>
        <dbReference type="EMBL" id="THU84107.1"/>
    </source>
</evidence>